<reference evidence="2" key="1">
    <citation type="submission" date="2018-06" db="EMBL/GenBank/DDBJ databases">
        <authorList>
            <person name="Zhirakovskaya E."/>
        </authorList>
    </citation>
    <scope>NUCLEOTIDE SEQUENCE</scope>
</reference>
<proteinExistence type="predicted"/>
<dbReference type="Pfam" id="PF14316">
    <property type="entry name" value="DUF4381"/>
    <property type="match status" value="1"/>
</dbReference>
<keyword evidence="1" id="KW-0472">Membrane</keyword>
<name>A0A3B1AQD6_9ZZZZ</name>
<gene>
    <name evidence="2" type="ORF">MNBD_GAMMA26-641</name>
</gene>
<organism evidence="2">
    <name type="scientific">hydrothermal vent metagenome</name>
    <dbReference type="NCBI Taxonomy" id="652676"/>
    <lineage>
        <taxon>unclassified sequences</taxon>
        <taxon>metagenomes</taxon>
        <taxon>ecological metagenomes</taxon>
    </lineage>
</organism>
<keyword evidence="1" id="KW-0812">Transmembrane</keyword>
<dbReference type="AlphaFoldDB" id="A0A3B1AQD6"/>
<evidence type="ECO:0000313" key="2">
    <source>
        <dbReference type="EMBL" id="VAX05952.1"/>
    </source>
</evidence>
<evidence type="ECO:0000256" key="1">
    <source>
        <dbReference type="SAM" id="Phobius"/>
    </source>
</evidence>
<sequence>MNPAPQELPLRDIHLPDPISWWPLAPGWWGLLALILLLIGLFLLGRYLYRRRVVRRAARKALALLQTQHQAHQDDHRLAIELSVLLRRISLSQYPREDVASLTGATWLHFLDQGLEKHKLQGGFATGAGQILANAPYQPVADLDTSALLELCTAWVNALPPTK</sequence>
<keyword evidence="1" id="KW-1133">Transmembrane helix</keyword>
<evidence type="ECO:0008006" key="3">
    <source>
        <dbReference type="Google" id="ProtNLM"/>
    </source>
</evidence>
<dbReference type="InterPro" id="IPR025489">
    <property type="entry name" value="DUF4381"/>
</dbReference>
<accession>A0A3B1AQD6</accession>
<protein>
    <recommendedName>
        <fullName evidence="3">DUF4381 domain-containing protein</fullName>
    </recommendedName>
</protein>
<dbReference type="EMBL" id="UOFX01000010">
    <property type="protein sequence ID" value="VAX05952.1"/>
    <property type="molecule type" value="Genomic_DNA"/>
</dbReference>
<feature type="transmembrane region" description="Helical" evidence="1">
    <location>
        <begin position="28"/>
        <end position="49"/>
    </location>
</feature>